<accession>A0AAV4NBL9</accession>
<keyword evidence="2" id="KW-1185">Reference proteome</keyword>
<dbReference type="Proteomes" id="UP001054945">
    <property type="component" value="Unassembled WGS sequence"/>
</dbReference>
<dbReference type="EMBL" id="BPLR01003106">
    <property type="protein sequence ID" value="GIX81200.1"/>
    <property type="molecule type" value="Genomic_DNA"/>
</dbReference>
<sequence length="84" mass="9562">MGSLPSVISIAYFYKPFPKVNTQNVKEQKITDGFPQCWVKCRGLMKLPRFRCWFAILVVNNGSCLFVHEQTNSRCDSSICAVVD</sequence>
<dbReference type="AlphaFoldDB" id="A0AAV4NBL9"/>
<organism evidence="1 2">
    <name type="scientific">Caerostris extrusa</name>
    <name type="common">Bark spider</name>
    <name type="synonym">Caerostris bankana</name>
    <dbReference type="NCBI Taxonomy" id="172846"/>
    <lineage>
        <taxon>Eukaryota</taxon>
        <taxon>Metazoa</taxon>
        <taxon>Ecdysozoa</taxon>
        <taxon>Arthropoda</taxon>
        <taxon>Chelicerata</taxon>
        <taxon>Arachnida</taxon>
        <taxon>Araneae</taxon>
        <taxon>Araneomorphae</taxon>
        <taxon>Entelegynae</taxon>
        <taxon>Araneoidea</taxon>
        <taxon>Araneidae</taxon>
        <taxon>Caerostris</taxon>
    </lineage>
</organism>
<evidence type="ECO:0000313" key="1">
    <source>
        <dbReference type="EMBL" id="GIX81200.1"/>
    </source>
</evidence>
<name>A0AAV4NBL9_CAEEX</name>
<comment type="caution">
    <text evidence="1">The sequence shown here is derived from an EMBL/GenBank/DDBJ whole genome shotgun (WGS) entry which is preliminary data.</text>
</comment>
<gene>
    <name evidence="1" type="ORF">CEXT_315061</name>
</gene>
<reference evidence="1 2" key="1">
    <citation type="submission" date="2021-06" db="EMBL/GenBank/DDBJ databases">
        <title>Caerostris extrusa draft genome.</title>
        <authorList>
            <person name="Kono N."/>
            <person name="Arakawa K."/>
        </authorList>
    </citation>
    <scope>NUCLEOTIDE SEQUENCE [LARGE SCALE GENOMIC DNA]</scope>
</reference>
<evidence type="ECO:0000313" key="2">
    <source>
        <dbReference type="Proteomes" id="UP001054945"/>
    </source>
</evidence>
<protein>
    <submittedName>
        <fullName evidence="1">Uncharacterized protein</fullName>
    </submittedName>
</protein>
<proteinExistence type="predicted"/>